<feature type="region of interest" description="Disordered" evidence="1">
    <location>
        <begin position="1078"/>
        <end position="1182"/>
    </location>
</feature>
<gene>
    <name evidence="2" type="ORF">PAXINDRAFT_121100</name>
</gene>
<evidence type="ECO:0000313" key="3">
    <source>
        <dbReference type="Proteomes" id="UP000053647"/>
    </source>
</evidence>
<dbReference type="Pfam" id="PF18759">
    <property type="entry name" value="Plavaka"/>
    <property type="match status" value="1"/>
</dbReference>
<name>A0A0C9TH69_PAXIN</name>
<dbReference type="OrthoDB" id="2687259at2759"/>
<feature type="non-terminal residue" evidence="2">
    <location>
        <position position="1182"/>
    </location>
</feature>
<feature type="compositionally biased region" description="Acidic residues" evidence="1">
    <location>
        <begin position="1116"/>
        <end position="1182"/>
    </location>
</feature>
<dbReference type="Proteomes" id="UP000053647">
    <property type="component" value="Unassembled WGS sequence"/>
</dbReference>
<proteinExistence type="predicted"/>
<organism evidence="2 3">
    <name type="scientific">Paxillus involutus ATCC 200175</name>
    <dbReference type="NCBI Taxonomy" id="664439"/>
    <lineage>
        <taxon>Eukaryota</taxon>
        <taxon>Fungi</taxon>
        <taxon>Dikarya</taxon>
        <taxon>Basidiomycota</taxon>
        <taxon>Agaricomycotina</taxon>
        <taxon>Agaricomycetes</taxon>
        <taxon>Agaricomycetidae</taxon>
        <taxon>Boletales</taxon>
        <taxon>Paxilineae</taxon>
        <taxon>Paxillaceae</taxon>
        <taxon>Paxillus</taxon>
    </lineage>
</organism>
<accession>A0A0C9TH69</accession>
<protein>
    <submittedName>
        <fullName evidence="2">Unplaced genomic scaffold PAXINscaffold_600, whole genome shotgun sequence</fullName>
    </submittedName>
</protein>
<keyword evidence="3" id="KW-1185">Reference proteome</keyword>
<sequence>MPGHWYETEHDTFSVFRAYQDGYPSYDPAMATSFSELCDTATFEQVDDGEAIRRPWFAGFGPLLPTVDINFFAPFRNATTFHLMNWFHNSSPSKSLADIARLVNDVILAPDFDREDLRDFNAARESARMDEAPADPDSALFSSDRWYESTLTIKLPVEGHKGSEREAFSFAVPGLHHRKLMEVLRSAYEEVASRTFHTTPFKMFWQPDAKLPPEHIITELYNSDAMLHEHEKIKSQPHADGCTLETVVASIMLWSDSTHLASFGHAALWPIYLFIGNQSKYIRNKPTSFAAHHLAYIPKLPDTLQDFYKAKVGRPATASVLTHCKRELMHAIWALLLDDEFMEAYKNGVVIRFPDNILRRVFPRFFTYAADYPEKILLACIKFLGSCPCPRCLVLKKDIANLGSKRDRAQRNRTAREDTTQRRGLIESARRWIFEKGRSVASKATDELFNLTSMVPTRNAFSEHLFSFGFNFYTMFVPDFMHEFELGVWKATLMHLLRILFAAGGDKIQDLNKRYRQIPTFGRDTIRRFGSNVSDLSKLAARDFEDLLQCAIPAFEGLLPPAQDAVVMDLLFEMTTWLSFGKLRMHTETTLHFFDSCTTRLGQVLRRFRTDVCDEYDTRDLPKEAAARGRRTALLAKKGIVPKTPGKSGPQRHTFNMSTYKLHALGDYVSSIWRFGTTDNYSTQPGELEHRRVKRFYARSGKNNFTRGIAKQQQRERLLHKLREQNRLRAATELASLREGIPATDLNEEDLRPTVAFSEAETLPPCRPETHYQISVSRRHHWDISSWLHKNRADPAVKHDFLARLKDHILVRLLKVDPSTEPTFTVAQRNSVVIVNNLLYRHKVLRVNYTTYDLRRAQDSLNPRTHADVMLLSHEDDDGDVGMEQHPYWYARIIGIFHVMVQHLGRESTNRAVQRVDFLWVRWFGRDSHHKSGWAAKRLHRVGFFPGDEDFAFGFVDPNDVLRGIHLIPAFAHHRTSSLLPPSIARQKSENDEDWNWYYVNMFVDRDMFMRFRGGGVGHQTTRDATRCLARDQDVLDQRYVEFKSVREGTTFVNSEGRTSLWELDADVVMDDVTHWEDEDGIGSANSEHDRSEQPMDEDEASDRDVGEGIFVGGEGSDEEVGDWGGEGEDEDGEAGDEGGEAGDEGGEAGDEGGEAEDEGGEAEGKDEDEGGDSEDERDEYG</sequence>
<dbReference type="InterPro" id="IPR041078">
    <property type="entry name" value="Plavaka"/>
</dbReference>
<reference evidence="2 3" key="1">
    <citation type="submission" date="2014-06" db="EMBL/GenBank/DDBJ databases">
        <authorList>
            <consortium name="DOE Joint Genome Institute"/>
            <person name="Kuo A."/>
            <person name="Kohler A."/>
            <person name="Nagy L.G."/>
            <person name="Floudas D."/>
            <person name="Copeland A."/>
            <person name="Barry K.W."/>
            <person name="Cichocki N."/>
            <person name="Veneault-Fourrey C."/>
            <person name="LaButti K."/>
            <person name="Lindquist E.A."/>
            <person name="Lipzen A."/>
            <person name="Lundell T."/>
            <person name="Morin E."/>
            <person name="Murat C."/>
            <person name="Sun H."/>
            <person name="Tunlid A."/>
            <person name="Henrissat B."/>
            <person name="Grigoriev I.V."/>
            <person name="Hibbett D.S."/>
            <person name="Martin F."/>
            <person name="Nordberg H.P."/>
            <person name="Cantor M.N."/>
            <person name="Hua S.X."/>
        </authorList>
    </citation>
    <scope>NUCLEOTIDE SEQUENCE [LARGE SCALE GENOMIC DNA]</scope>
    <source>
        <strain evidence="2 3">ATCC 200175</strain>
    </source>
</reference>
<dbReference type="HOGENOM" id="CLU_002498_0_1_1"/>
<dbReference type="EMBL" id="KN819922">
    <property type="protein sequence ID" value="KIJ07352.1"/>
    <property type="molecule type" value="Genomic_DNA"/>
</dbReference>
<evidence type="ECO:0000256" key="1">
    <source>
        <dbReference type="SAM" id="MobiDB-lite"/>
    </source>
</evidence>
<evidence type="ECO:0000313" key="2">
    <source>
        <dbReference type="EMBL" id="KIJ07352.1"/>
    </source>
</evidence>
<reference evidence="3" key="2">
    <citation type="submission" date="2015-01" db="EMBL/GenBank/DDBJ databases">
        <title>Evolutionary Origins and Diversification of the Mycorrhizal Mutualists.</title>
        <authorList>
            <consortium name="DOE Joint Genome Institute"/>
            <consortium name="Mycorrhizal Genomics Consortium"/>
            <person name="Kohler A."/>
            <person name="Kuo A."/>
            <person name="Nagy L.G."/>
            <person name="Floudas D."/>
            <person name="Copeland A."/>
            <person name="Barry K.W."/>
            <person name="Cichocki N."/>
            <person name="Veneault-Fourrey C."/>
            <person name="LaButti K."/>
            <person name="Lindquist E.A."/>
            <person name="Lipzen A."/>
            <person name="Lundell T."/>
            <person name="Morin E."/>
            <person name="Murat C."/>
            <person name="Riley R."/>
            <person name="Ohm R."/>
            <person name="Sun H."/>
            <person name="Tunlid A."/>
            <person name="Henrissat B."/>
            <person name="Grigoriev I.V."/>
            <person name="Hibbett D.S."/>
            <person name="Martin F."/>
        </authorList>
    </citation>
    <scope>NUCLEOTIDE SEQUENCE [LARGE SCALE GENOMIC DNA]</scope>
    <source>
        <strain evidence="3">ATCC 200175</strain>
    </source>
</reference>
<dbReference type="AlphaFoldDB" id="A0A0C9TH69"/>